<comment type="caution">
    <text evidence="1">The sequence shown here is derived from an EMBL/GenBank/DDBJ whole genome shotgun (WGS) entry which is preliminary data.</text>
</comment>
<accession>I0YUH4</accession>
<organism evidence="1 2">
    <name type="scientific">Coccomyxa subellipsoidea (strain C-169)</name>
    <name type="common">Green microalga</name>
    <dbReference type="NCBI Taxonomy" id="574566"/>
    <lineage>
        <taxon>Eukaryota</taxon>
        <taxon>Viridiplantae</taxon>
        <taxon>Chlorophyta</taxon>
        <taxon>core chlorophytes</taxon>
        <taxon>Trebouxiophyceae</taxon>
        <taxon>Trebouxiophyceae incertae sedis</taxon>
        <taxon>Coccomyxaceae</taxon>
        <taxon>Coccomyxa</taxon>
        <taxon>Coccomyxa subellipsoidea</taxon>
    </lineage>
</organism>
<gene>
    <name evidence="1" type="ORF">COCSUDRAFT_33625</name>
</gene>
<dbReference type="GeneID" id="17040028"/>
<reference evidence="1 2" key="1">
    <citation type="journal article" date="2012" name="Genome Biol.">
        <title>The genome of the polar eukaryotic microalga coccomyxa subellipsoidea reveals traits of cold adaptation.</title>
        <authorList>
            <person name="Blanc G."/>
            <person name="Agarkova I."/>
            <person name="Grimwood J."/>
            <person name="Kuo A."/>
            <person name="Brueggeman A."/>
            <person name="Dunigan D."/>
            <person name="Gurnon J."/>
            <person name="Ladunga I."/>
            <person name="Lindquist E."/>
            <person name="Lucas S."/>
            <person name="Pangilinan J."/>
            <person name="Proschold T."/>
            <person name="Salamov A."/>
            <person name="Schmutz J."/>
            <person name="Weeks D."/>
            <person name="Yamada T."/>
            <person name="Claverie J.M."/>
            <person name="Grigoriev I."/>
            <person name="Van Etten J."/>
            <person name="Lomsadze A."/>
            <person name="Borodovsky M."/>
        </authorList>
    </citation>
    <scope>NUCLEOTIDE SEQUENCE [LARGE SCALE GENOMIC DNA]</scope>
    <source>
        <strain evidence="1 2">C-169</strain>
    </source>
</reference>
<name>I0YUH4_COCSC</name>
<dbReference type="AlphaFoldDB" id="I0YUH4"/>
<proteinExistence type="predicted"/>
<sequence>MWTSLQIAGNQSCNACRPRHTWPRCCQDKAHMQSEACGLQRLPKSTKLKLHMSGQLSVRQVQHFIFDPNQVMHNWIYLPL</sequence>
<keyword evidence="2" id="KW-1185">Reference proteome</keyword>
<dbReference type="Proteomes" id="UP000007264">
    <property type="component" value="Unassembled WGS sequence"/>
</dbReference>
<dbReference type="RefSeq" id="XP_005646587.1">
    <property type="nucleotide sequence ID" value="XM_005646530.1"/>
</dbReference>
<evidence type="ECO:0000313" key="2">
    <source>
        <dbReference type="Proteomes" id="UP000007264"/>
    </source>
</evidence>
<protein>
    <submittedName>
        <fullName evidence="1">Uncharacterized protein</fullName>
    </submittedName>
</protein>
<dbReference type="KEGG" id="csl:COCSUDRAFT_33625"/>
<dbReference type="EMBL" id="AGSI01000011">
    <property type="protein sequence ID" value="EIE22043.1"/>
    <property type="molecule type" value="Genomic_DNA"/>
</dbReference>
<evidence type="ECO:0000313" key="1">
    <source>
        <dbReference type="EMBL" id="EIE22043.1"/>
    </source>
</evidence>